<gene>
    <name evidence="1" type="ORF">HII31_01267</name>
</gene>
<name>A0A8H6VP56_9PEZI</name>
<organism evidence="1 2">
    <name type="scientific">Pseudocercospora fuligena</name>
    <dbReference type="NCBI Taxonomy" id="685502"/>
    <lineage>
        <taxon>Eukaryota</taxon>
        <taxon>Fungi</taxon>
        <taxon>Dikarya</taxon>
        <taxon>Ascomycota</taxon>
        <taxon>Pezizomycotina</taxon>
        <taxon>Dothideomycetes</taxon>
        <taxon>Dothideomycetidae</taxon>
        <taxon>Mycosphaerellales</taxon>
        <taxon>Mycosphaerellaceae</taxon>
        <taxon>Pseudocercospora</taxon>
    </lineage>
</organism>
<dbReference type="Proteomes" id="UP000660729">
    <property type="component" value="Unassembled WGS sequence"/>
</dbReference>
<dbReference type="EMBL" id="JABCIY010000015">
    <property type="protein sequence ID" value="KAF7197457.1"/>
    <property type="molecule type" value="Genomic_DNA"/>
</dbReference>
<keyword evidence="2" id="KW-1185">Reference proteome</keyword>
<comment type="caution">
    <text evidence="1">The sequence shown here is derived from an EMBL/GenBank/DDBJ whole genome shotgun (WGS) entry which is preliminary data.</text>
</comment>
<dbReference type="AlphaFoldDB" id="A0A8H6VP56"/>
<proteinExistence type="predicted"/>
<reference evidence="1" key="1">
    <citation type="submission" date="2020-04" db="EMBL/GenBank/DDBJ databases">
        <title>Draft genome resource of the tomato pathogen Pseudocercospora fuligena.</title>
        <authorList>
            <person name="Zaccaron A."/>
        </authorList>
    </citation>
    <scope>NUCLEOTIDE SEQUENCE</scope>
    <source>
        <strain evidence="1">PF001</strain>
    </source>
</reference>
<evidence type="ECO:0000313" key="1">
    <source>
        <dbReference type="EMBL" id="KAF7197457.1"/>
    </source>
</evidence>
<evidence type="ECO:0000313" key="2">
    <source>
        <dbReference type="Proteomes" id="UP000660729"/>
    </source>
</evidence>
<sequence length="124" mass="13932">MKTGDDRAAQLYGPTFDDCYMGKRLFGSVHESKIYITVQLYFSEFSIQGGNQGGAIRLFERVLTLDELNKEFRPLKMTQVDYLGTETDAQIQLRRWSPMFQIPAGKCSVASRLPDRETAGPASG</sequence>
<accession>A0A8H6VP56</accession>
<protein>
    <submittedName>
        <fullName evidence="1">Uncharacterized protein</fullName>
    </submittedName>
</protein>